<evidence type="ECO:0000313" key="9">
    <source>
        <dbReference type="Proteomes" id="UP000195772"/>
    </source>
</evidence>
<dbReference type="eggNOG" id="COG2814">
    <property type="taxonomic scope" value="Bacteria"/>
</dbReference>
<evidence type="ECO:0000313" key="8">
    <source>
        <dbReference type="EMBL" id="OUN04576.1"/>
    </source>
</evidence>
<dbReference type="AlphaFoldDB" id="A0A1Y3QY56"/>
<feature type="transmembrane region" description="Helical" evidence="6">
    <location>
        <begin position="282"/>
        <end position="300"/>
    </location>
</feature>
<feature type="transmembrane region" description="Helical" evidence="6">
    <location>
        <begin position="342"/>
        <end position="364"/>
    </location>
</feature>
<dbReference type="InterPro" id="IPR036259">
    <property type="entry name" value="MFS_trans_sf"/>
</dbReference>
<feature type="transmembrane region" description="Helical" evidence="6">
    <location>
        <begin position="306"/>
        <end position="330"/>
    </location>
</feature>
<comment type="caution">
    <text evidence="8">The sequence shown here is derived from an EMBL/GenBank/DDBJ whole genome shotgun (WGS) entry which is preliminary data.</text>
</comment>
<dbReference type="EMBL" id="NFHB01000002">
    <property type="protein sequence ID" value="OUN04576.1"/>
    <property type="molecule type" value="Genomic_DNA"/>
</dbReference>
<evidence type="ECO:0000256" key="4">
    <source>
        <dbReference type="ARBA" id="ARBA00022989"/>
    </source>
</evidence>
<reference evidence="8" key="2">
    <citation type="journal article" date="2018" name="BMC Genomics">
        <title>Whole genome sequencing and function prediction of 133 gut anaerobes isolated from chicken caecum in pure cultures.</title>
        <authorList>
            <person name="Medvecky M."/>
            <person name="Cejkova D."/>
            <person name="Polansky O."/>
            <person name="Karasova D."/>
            <person name="Kubasova T."/>
            <person name="Cizek A."/>
            <person name="Rychlik I."/>
        </authorList>
    </citation>
    <scope>NUCLEOTIDE SEQUENCE</scope>
    <source>
        <strain evidence="8">An90</strain>
    </source>
</reference>
<evidence type="ECO:0000313" key="7">
    <source>
        <dbReference type="EMBL" id="KAA2376832.1"/>
    </source>
</evidence>
<protein>
    <submittedName>
        <fullName evidence="8">MFS transporter</fullName>
    </submittedName>
</protein>
<comment type="subcellular location">
    <subcellularLocation>
        <location evidence="1">Cell membrane</location>
        <topology evidence="1">Multi-pass membrane protein</topology>
    </subcellularLocation>
</comment>
<feature type="transmembrane region" description="Helical" evidence="6">
    <location>
        <begin position="75"/>
        <end position="94"/>
    </location>
</feature>
<dbReference type="SUPFAM" id="SSF103473">
    <property type="entry name" value="MFS general substrate transporter"/>
    <property type="match status" value="1"/>
</dbReference>
<dbReference type="EMBL" id="VVXH01000013">
    <property type="protein sequence ID" value="KAA2376832.1"/>
    <property type="molecule type" value="Genomic_DNA"/>
</dbReference>
<keyword evidence="4 6" id="KW-1133">Transmembrane helix</keyword>
<dbReference type="InterPro" id="IPR011701">
    <property type="entry name" value="MFS"/>
</dbReference>
<organism evidence="8 9">
    <name type="scientific">Alistipes onderdonkii</name>
    <dbReference type="NCBI Taxonomy" id="328813"/>
    <lineage>
        <taxon>Bacteria</taxon>
        <taxon>Pseudomonadati</taxon>
        <taxon>Bacteroidota</taxon>
        <taxon>Bacteroidia</taxon>
        <taxon>Bacteroidales</taxon>
        <taxon>Rikenellaceae</taxon>
        <taxon>Alistipes</taxon>
    </lineage>
</organism>
<gene>
    <name evidence="8" type="ORF">B5G41_04520</name>
    <name evidence="7" type="ORF">F2Y10_12110</name>
</gene>
<feature type="transmembrane region" description="Helical" evidence="6">
    <location>
        <begin position="167"/>
        <end position="187"/>
    </location>
</feature>
<dbReference type="Pfam" id="PF07690">
    <property type="entry name" value="MFS_1"/>
    <property type="match status" value="1"/>
</dbReference>
<dbReference type="GO" id="GO:0005886">
    <property type="term" value="C:plasma membrane"/>
    <property type="evidence" value="ECO:0007669"/>
    <property type="project" value="UniProtKB-SubCell"/>
</dbReference>
<keyword evidence="5 6" id="KW-0472">Membrane</keyword>
<accession>A0A1Y3QY56</accession>
<sequence>MENWKKTFGIIWSGQLASILSSSVVGYAIIFWMSIETGSAEVLALAAIAGMLPQSLLGPVVGVYVDRWDRKRTMILADSFIAFCTLILAVLFWFDVAQMWHIYILLACRSVGSAFHSPSMQASVPLLAPEAQLTRVAGVNQIINSLSNIIGPALGAVLISFTGIGNILLLDVAGAIIACTSLLFVHIPNPVRSTLKPNLWREFREGFSAITAVPGMAWLFTLTILVLFFIMPVGVMFPLMTLQHFGGSTYDMSLIEIVWGGGALVGGAIMGARVYRVNRIVLINLMNFIVGVSFTLSGMLSPGAFALFAVLSCIEGIAGGIFNASFVAVVQTRIDAGVLGRVMSLYYSFGLLPSAIGLLGTGFLAEQVGLTTTFVIAGLVICTLGLTAFCIPSVMRLDRQSKSAEHQTQATDGK</sequence>
<name>A0A1Y3QY56_9BACT</name>
<dbReference type="Proteomes" id="UP000195772">
    <property type="component" value="Unassembled WGS sequence"/>
</dbReference>
<reference evidence="7 10" key="3">
    <citation type="journal article" date="2019" name="Nat. Med.">
        <title>A library of human gut bacterial isolates paired with longitudinal multiomics data enables mechanistic microbiome research.</title>
        <authorList>
            <person name="Poyet M."/>
            <person name="Groussin M."/>
            <person name="Gibbons S.M."/>
            <person name="Avila-Pacheco J."/>
            <person name="Jiang X."/>
            <person name="Kearney S.M."/>
            <person name="Perrotta A.R."/>
            <person name="Berdy B."/>
            <person name="Zhao S."/>
            <person name="Lieberman T.D."/>
            <person name="Swanson P.K."/>
            <person name="Smith M."/>
            <person name="Roesemann S."/>
            <person name="Alexander J.E."/>
            <person name="Rich S.A."/>
            <person name="Livny J."/>
            <person name="Vlamakis H."/>
            <person name="Clish C."/>
            <person name="Bullock K."/>
            <person name="Deik A."/>
            <person name="Scott J."/>
            <person name="Pierce K.A."/>
            <person name="Xavier R.J."/>
            <person name="Alm E.J."/>
        </authorList>
    </citation>
    <scope>NUCLEOTIDE SEQUENCE [LARGE SCALE GENOMIC DNA]</scope>
    <source>
        <strain evidence="7 10">BIOML-A266</strain>
    </source>
</reference>
<evidence type="ECO:0000256" key="6">
    <source>
        <dbReference type="SAM" id="Phobius"/>
    </source>
</evidence>
<feature type="transmembrane region" description="Helical" evidence="6">
    <location>
        <begin position="207"/>
        <end position="237"/>
    </location>
</feature>
<dbReference type="Proteomes" id="UP000322940">
    <property type="component" value="Unassembled WGS sequence"/>
</dbReference>
<keyword evidence="2" id="KW-1003">Cell membrane</keyword>
<evidence type="ECO:0000313" key="10">
    <source>
        <dbReference type="Proteomes" id="UP000322940"/>
    </source>
</evidence>
<dbReference type="OrthoDB" id="9775268at2"/>
<proteinExistence type="predicted"/>
<evidence type="ECO:0000256" key="1">
    <source>
        <dbReference type="ARBA" id="ARBA00004651"/>
    </source>
</evidence>
<dbReference type="Gene3D" id="1.20.1250.20">
    <property type="entry name" value="MFS general substrate transporter like domains"/>
    <property type="match status" value="1"/>
</dbReference>
<feature type="transmembrane region" description="Helical" evidence="6">
    <location>
        <begin position="7"/>
        <end position="30"/>
    </location>
</feature>
<dbReference type="CDD" id="cd06173">
    <property type="entry name" value="MFS_MefA_like"/>
    <property type="match status" value="1"/>
</dbReference>
<feature type="transmembrane region" description="Helical" evidence="6">
    <location>
        <begin position="370"/>
        <end position="391"/>
    </location>
</feature>
<reference evidence="9" key="1">
    <citation type="submission" date="2017-04" db="EMBL/GenBank/DDBJ databases">
        <title>Function of individual gut microbiota members based on whole genome sequencing of pure cultures obtained from chicken caecum.</title>
        <authorList>
            <person name="Medvecky M."/>
            <person name="Cejkova D."/>
            <person name="Polansky O."/>
            <person name="Karasova D."/>
            <person name="Kubasova T."/>
            <person name="Cizek A."/>
            <person name="Rychlik I."/>
        </authorList>
    </citation>
    <scope>NUCLEOTIDE SEQUENCE [LARGE SCALE GENOMIC DNA]</scope>
    <source>
        <strain evidence="9">An90</strain>
    </source>
</reference>
<dbReference type="GO" id="GO:0022857">
    <property type="term" value="F:transmembrane transporter activity"/>
    <property type="evidence" value="ECO:0007669"/>
    <property type="project" value="InterPro"/>
</dbReference>
<evidence type="ECO:0000256" key="3">
    <source>
        <dbReference type="ARBA" id="ARBA00022692"/>
    </source>
</evidence>
<evidence type="ECO:0000256" key="5">
    <source>
        <dbReference type="ARBA" id="ARBA00023136"/>
    </source>
</evidence>
<dbReference type="RefSeq" id="WP_018695045.1">
    <property type="nucleotide sequence ID" value="NZ_AP025562.1"/>
</dbReference>
<feature type="transmembrane region" description="Helical" evidence="6">
    <location>
        <begin position="257"/>
        <end position="275"/>
    </location>
</feature>
<dbReference type="PANTHER" id="PTHR23513">
    <property type="entry name" value="INTEGRAL MEMBRANE EFFLUX PROTEIN-RELATED"/>
    <property type="match status" value="1"/>
</dbReference>
<feature type="transmembrane region" description="Helical" evidence="6">
    <location>
        <begin position="42"/>
        <end position="63"/>
    </location>
</feature>
<dbReference type="PANTHER" id="PTHR23513:SF6">
    <property type="entry name" value="MAJOR FACILITATOR SUPERFAMILY ASSOCIATED DOMAIN-CONTAINING PROTEIN"/>
    <property type="match status" value="1"/>
</dbReference>
<keyword evidence="3 6" id="KW-0812">Transmembrane</keyword>
<evidence type="ECO:0000256" key="2">
    <source>
        <dbReference type="ARBA" id="ARBA00022475"/>
    </source>
</evidence>